<keyword evidence="1" id="KW-0547">Nucleotide-binding</keyword>
<keyword evidence="1" id="KW-0233">DNA recombination</keyword>
<dbReference type="GO" id="GO:0005524">
    <property type="term" value="F:ATP binding"/>
    <property type="evidence" value="ECO:0007669"/>
    <property type="project" value="UniProtKB-KW"/>
</dbReference>
<evidence type="ECO:0000259" key="3">
    <source>
        <dbReference type="Pfam" id="PF21530"/>
    </source>
</evidence>
<keyword evidence="1" id="KW-0234">DNA repair</keyword>
<organism evidence="4">
    <name type="scientific">Octopus bimaculoides</name>
    <name type="common">California two-spotted octopus</name>
    <dbReference type="NCBI Taxonomy" id="37653"/>
    <lineage>
        <taxon>Eukaryota</taxon>
        <taxon>Metazoa</taxon>
        <taxon>Spiralia</taxon>
        <taxon>Lophotrochozoa</taxon>
        <taxon>Mollusca</taxon>
        <taxon>Cephalopoda</taxon>
        <taxon>Coleoidea</taxon>
        <taxon>Octopodiformes</taxon>
        <taxon>Octopoda</taxon>
        <taxon>Incirrata</taxon>
        <taxon>Octopodidae</taxon>
        <taxon>Octopus</taxon>
    </lineage>
</organism>
<dbReference type="EC" id="5.6.2.3" evidence="1"/>
<dbReference type="InterPro" id="IPR027417">
    <property type="entry name" value="P-loop_NTPase"/>
</dbReference>
<protein>
    <recommendedName>
        <fullName evidence="1">ATP-dependent DNA helicase</fullName>
        <ecNumber evidence="1">5.6.2.3</ecNumber>
    </recommendedName>
</protein>
<accession>A0A0L8GDL2</accession>
<sequence>MFGLQLENCCDEVLQYQVGRFISSNEVFWRIFGFPIHQRHQPIEQLPVHLENAQRVYFTDATAARTVEEPRQTTLTAFFALCRNDPLAKNCFSLRLLPTTHGLSKMGAQKVSTYREACLKHGLLEDDAQWEATLFKAVASQTPKRLRALFAVMLQICELNNPLSKFKHDLSEDFIRGTVKTFLTKIILAKVRMQKSIAIAVASSGIAATSLPGSRTAHSTFKLPINLTKSETPPCNISKNSDQDQVLKRCQLIVWDECIMTHKGAFDALYKTLQDIKGCEAPMGGITLLFSGDFRQTLPVISKGTRADEVQVCLKSSPLWRHVRSLTVTINMRDRLLGDQTSAYFASDILKLCDGKVLFDADGELDVHPFATPVSSLAELADKVFPHLKDNYLNHTWLSERAVLDPTNVTVTKHNDQLSQSLPSAPFAYKYVDTMFLNSLDPPGLPPHPLRLKVGTPVMLLCNLEPPHCGTEHVWL</sequence>
<dbReference type="GO" id="GO:0016887">
    <property type="term" value="F:ATP hydrolysis activity"/>
    <property type="evidence" value="ECO:0007669"/>
    <property type="project" value="RHEA"/>
</dbReference>
<comment type="catalytic activity">
    <reaction evidence="1">
        <text>ATP + H2O = ADP + phosphate + H(+)</text>
        <dbReference type="Rhea" id="RHEA:13065"/>
        <dbReference type="ChEBI" id="CHEBI:15377"/>
        <dbReference type="ChEBI" id="CHEBI:15378"/>
        <dbReference type="ChEBI" id="CHEBI:30616"/>
        <dbReference type="ChEBI" id="CHEBI:43474"/>
        <dbReference type="ChEBI" id="CHEBI:456216"/>
        <dbReference type="EC" id="5.6.2.3"/>
    </reaction>
</comment>
<dbReference type="PANTHER" id="PTHR10492">
    <property type="match status" value="1"/>
</dbReference>
<evidence type="ECO:0000259" key="2">
    <source>
        <dbReference type="Pfam" id="PF05970"/>
    </source>
</evidence>
<dbReference type="SUPFAM" id="SSF52540">
    <property type="entry name" value="P-loop containing nucleoside triphosphate hydrolases"/>
    <property type="match status" value="2"/>
</dbReference>
<feature type="domain" description="DNA helicase Pif1-like 2B" evidence="3">
    <location>
        <begin position="436"/>
        <end position="466"/>
    </location>
</feature>
<name>A0A0L8GDL2_OCTBM</name>
<dbReference type="InterPro" id="IPR010285">
    <property type="entry name" value="DNA_helicase_pif1-like_DEAD"/>
</dbReference>
<dbReference type="GO" id="GO:0000723">
    <property type="term" value="P:telomere maintenance"/>
    <property type="evidence" value="ECO:0007669"/>
    <property type="project" value="InterPro"/>
</dbReference>
<dbReference type="GO" id="GO:0006281">
    <property type="term" value="P:DNA repair"/>
    <property type="evidence" value="ECO:0007669"/>
    <property type="project" value="UniProtKB-KW"/>
</dbReference>
<keyword evidence="1" id="KW-0378">Hydrolase</keyword>
<feature type="domain" description="DNA helicase Pif1-like DEAD-box helicase" evidence="2">
    <location>
        <begin position="177"/>
        <end position="357"/>
    </location>
</feature>
<dbReference type="EMBL" id="KQ422340">
    <property type="protein sequence ID" value="KOF75106.1"/>
    <property type="molecule type" value="Genomic_DNA"/>
</dbReference>
<dbReference type="Pfam" id="PF21530">
    <property type="entry name" value="Pif1_2B_dom"/>
    <property type="match status" value="1"/>
</dbReference>
<evidence type="ECO:0000313" key="4">
    <source>
        <dbReference type="EMBL" id="KOF75106.1"/>
    </source>
</evidence>
<dbReference type="Gene3D" id="3.40.50.300">
    <property type="entry name" value="P-loop containing nucleotide triphosphate hydrolases"/>
    <property type="match status" value="1"/>
</dbReference>
<gene>
    <name evidence="4" type="ORF">OCBIM_22035241mg</name>
</gene>
<dbReference type="InterPro" id="IPR049163">
    <property type="entry name" value="Pif1-like_2B_dom"/>
</dbReference>
<reference evidence="4" key="1">
    <citation type="submission" date="2015-07" db="EMBL/GenBank/DDBJ databases">
        <title>MeaNS - Measles Nucleotide Surveillance Program.</title>
        <authorList>
            <person name="Tran T."/>
            <person name="Druce J."/>
        </authorList>
    </citation>
    <scope>NUCLEOTIDE SEQUENCE</scope>
    <source>
        <strain evidence="4">UCB-OBI-ISO-001</strain>
        <tissue evidence="4">Gonad</tissue>
    </source>
</reference>
<evidence type="ECO:0000256" key="1">
    <source>
        <dbReference type="RuleBase" id="RU363044"/>
    </source>
</evidence>
<dbReference type="OrthoDB" id="6152825at2759"/>
<comment type="similarity">
    <text evidence="1">Belongs to the helicase family.</text>
</comment>
<proteinExistence type="inferred from homology"/>
<dbReference type="AlphaFoldDB" id="A0A0L8GDL2"/>
<dbReference type="PANTHER" id="PTHR10492:SF57">
    <property type="entry name" value="ATP-DEPENDENT DNA HELICASE"/>
    <property type="match status" value="1"/>
</dbReference>
<dbReference type="GO" id="GO:0043139">
    <property type="term" value="F:5'-3' DNA helicase activity"/>
    <property type="evidence" value="ECO:0007669"/>
    <property type="project" value="UniProtKB-EC"/>
</dbReference>
<keyword evidence="1" id="KW-0227">DNA damage</keyword>
<comment type="cofactor">
    <cofactor evidence="1">
        <name>Mg(2+)</name>
        <dbReference type="ChEBI" id="CHEBI:18420"/>
    </cofactor>
</comment>
<keyword evidence="1" id="KW-0347">Helicase</keyword>
<keyword evidence="1" id="KW-0067">ATP-binding</keyword>
<dbReference type="Pfam" id="PF05970">
    <property type="entry name" value="PIF1"/>
    <property type="match status" value="1"/>
</dbReference>
<dbReference type="GO" id="GO:0006310">
    <property type="term" value="P:DNA recombination"/>
    <property type="evidence" value="ECO:0007669"/>
    <property type="project" value="UniProtKB-KW"/>
</dbReference>